<gene>
    <name evidence="1" type="ORF">GCM10022240_06040</name>
</gene>
<dbReference type="Proteomes" id="UP001500540">
    <property type="component" value="Unassembled WGS sequence"/>
</dbReference>
<name>A0ABP7G5T5_9MICO</name>
<evidence type="ECO:0000313" key="2">
    <source>
        <dbReference type="Proteomes" id="UP001500540"/>
    </source>
</evidence>
<keyword evidence="2" id="KW-1185">Reference proteome</keyword>
<accession>A0ABP7G5T5</accession>
<dbReference type="EMBL" id="BAABAF010000001">
    <property type="protein sequence ID" value="GAA3755939.1"/>
    <property type="molecule type" value="Genomic_DNA"/>
</dbReference>
<organism evidence="1 2">
    <name type="scientific">Microbacterium kribbense</name>
    <dbReference type="NCBI Taxonomy" id="433645"/>
    <lineage>
        <taxon>Bacteria</taxon>
        <taxon>Bacillati</taxon>
        <taxon>Actinomycetota</taxon>
        <taxon>Actinomycetes</taxon>
        <taxon>Micrococcales</taxon>
        <taxon>Microbacteriaceae</taxon>
        <taxon>Microbacterium</taxon>
    </lineage>
</organism>
<reference evidence="2" key="1">
    <citation type="journal article" date="2019" name="Int. J. Syst. Evol. Microbiol.">
        <title>The Global Catalogue of Microorganisms (GCM) 10K type strain sequencing project: providing services to taxonomists for standard genome sequencing and annotation.</title>
        <authorList>
            <consortium name="The Broad Institute Genomics Platform"/>
            <consortium name="The Broad Institute Genome Sequencing Center for Infectious Disease"/>
            <person name="Wu L."/>
            <person name="Ma J."/>
        </authorList>
    </citation>
    <scope>NUCLEOTIDE SEQUENCE [LARGE SCALE GENOMIC DNA]</scope>
    <source>
        <strain evidence="2">JCM 16950</strain>
    </source>
</reference>
<evidence type="ECO:0008006" key="3">
    <source>
        <dbReference type="Google" id="ProtNLM"/>
    </source>
</evidence>
<dbReference type="RefSeq" id="WP_344780357.1">
    <property type="nucleotide sequence ID" value="NZ_BAABAF010000001.1"/>
</dbReference>
<evidence type="ECO:0000313" key="1">
    <source>
        <dbReference type="EMBL" id="GAA3755939.1"/>
    </source>
</evidence>
<sequence>MKVDVKTPDGEIMSARAATQAVGAALRIAPAFVATAVDETSGVETTIEAHYLAERGRYIITTIVNRAVAADFDEDRLKHTAPQAILRIAIPHCVALQLDDSPTASWTTVADLTTAEGRIVPPWMAQAVVKRGMKDERWEVIEILYGTATLADLPPVKLIALELNVPERTASDWIQKARAAGWLVGMTSNVGRPAGG</sequence>
<protein>
    <recommendedName>
        <fullName evidence="3">DNA-binding protein</fullName>
    </recommendedName>
</protein>
<proteinExistence type="predicted"/>
<comment type="caution">
    <text evidence="1">The sequence shown here is derived from an EMBL/GenBank/DDBJ whole genome shotgun (WGS) entry which is preliminary data.</text>
</comment>